<dbReference type="Gene3D" id="3.40.50.1820">
    <property type="entry name" value="alpha/beta hydrolase"/>
    <property type="match status" value="1"/>
</dbReference>
<dbReference type="GO" id="GO:0006660">
    <property type="term" value="P:phosphatidylserine catabolic process"/>
    <property type="evidence" value="ECO:0007669"/>
    <property type="project" value="TreeGrafter"/>
</dbReference>
<keyword evidence="5" id="KW-0378">Hydrolase</keyword>
<dbReference type="InterPro" id="IPR054518">
    <property type="entry name" value="ABHD16_N"/>
</dbReference>
<feature type="compositionally biased region" description="Acidic residues" evidence="1">
    <location>
        <begin position="140"/>
        <end position="154"/>
    </location>
</feature>
<evidence type="ECO:0000256" key="2">
    <source>
        <dbReference type="SAM" id="Phobius"/>
    </source>
</evidence>
<comment type="caution">
    <text evidence="5">The sequence shown here is derived from an EMBL/GenBank/DDBJ whole genome shotgun (WGS) entry which is preliminary data.</text>
</comment>
<feature type="transmembrane region" description="Helical" evidence="2">
    <location>
        <begin position="306"/>
        <end position="327"/>
    </location>
</feature>
<protein>
    <submittedName>
        <fullName evidence="5">Hydrolase, alpha/beta domain protein</fullName>
    </submittedName>
</protein>
<dbReference type="GO" id="GO:0012505">
    <property type="term" value="C:endomembrane system"/>
    <property type="evidence" value="ECO:0007669"/>
    <property type="project" value="TreeGrafter"/>
</dbReference>
<keyword evidence="2" id="KW-0812">Transmembrane</keyword>
<dbReference type="STRING" id="29170.A0A368G887"/>
<dbReference type="SUPFAM" id="SSF53474">
    <property type="entry name" value="alpha/beta-Hydrolases"/>
    <property type="match status" value="1"/>
</dbReference>
<dbReference type="OrthoDB" id="6412627at2759"/>
<feature type="region of interest" description="Disordered" evidence="1">
    <location>
        <begin position="112"/>
        <end position="167"/>
    </location>
</feature>
<dbReference type="InterPro" id="IPR000073">
    <property type="entry name" value="AB_hydrolase_1"/>
</dbReference>
<evidence type="ECO:0000259" key="4">
    <source>
        <dbReference type="Pfam" id="PF22990"/>
    </source>
</evidence>
<dbReference type="Pfam" id="PF22990">
    <property type="entry name" value="ABHD16_N"/>
    <property type="match status" value="1"/>
</dbReference>
<dbReference type="GO" id="GO:0052651">
    <property type="term" value="P:monoacylglycerol catabolic process"/>
    <property type="evidence" value="ECO:0007669"/>
    <property type="project" value="TreeGrafter"/>
</dbReference>
<reference evidence="5 6" key="1">
    <citation type="submission" date="2014-10" db="EMBL/GenBank/DDBJ databases">
        <title>Draft genome of the hookworm Ancylostoma caninum.</title>
        <authorList>
            <person name="Mitreva M."/>
        </authorList>
    </citation>
    <scope>NUCLEOTIDE SEQUENCE [LARGE SCALE GENOMIC DNA]</scope>
    <source>
        <strain evidence="5 6">Baltimore</strain>
    </source>
</reference>
<dbReference type="PANTHER" id="PTHR12277">
    <property type="entry name" value="ALPHA/BETA HYDROLASE DOMAIN-CONTAINING PROTEIN"/>
    <property type="match status" value="1"/>
</dbReference>
<dbReference type="PANTHER" id="PTHR12277:SF72">
    <property type="entry name" value="BAT5L PROTEIN"/>
    <property type="match status" value="1"/>
</dbReference>
<accession>A0A368G887</accession>
<feature type="domain" description="AB hydrolase-1" evidence="3">
    <location>
        <begin position="397"/>
        <end position="553"/>
    </location>
</feature>
<dbReference type="GO" id="GO:0047372">
    <property type="term" value="F:monoacylglycerol lipase activity"/>
    <property type="evidence" value="ECO:0007669"/>
    <property type="project" value="TreeGrafter"/>
</dbReference>
<feature type="compositionally biased region" description="Basic residues" evidence="1">
    <location>
        <begin position="116"/>
        <end position="135"/>
    </location>
</feature>
<dbReference type="GO" id="GO:0004620">
    <property type="term" value="F:phospholipase activity"/>
    <property type="evidence" value="ECO:0007669"/>
    <property type="project" value="TreeGrafter"/>
</dbReference>
<dbReference type="InterPro" id="IPR029058">
    <property type="entry name" value="AB_hydrolase_fold"/>
</dbReference>
<feature type="domain" description="Phosphatidylserine Lipase ABHD16 N-terminal" evidence="4">
    <location>
        <begin position="168"/>
        <end position="289"/>
    </location>
</feature>
<dbReference type="EMBL" id="JOJR01000278">
    <property type="protein sequence ID" value="RCN40572.1"/>
    <property type="molecule type" value="Genomic_DNA"/>
</dbReference>
<keyword evidence="2" id="KW-1133">Transmembrane helix</keyword>
<evidence type="ECO:0000313" key="5">
    <source>
        <dbReference type="EMBL" id="RCN40572.1"/>
    </source>
</evidence>
<feature type="region of interest" description="Disordered" evidence="1">
    <location>
        <begin position="30"/>
        <end position="56"/>
    </location>
</feature>
<name>A0A368G887_ANCCA</name>
<evidence type="ECO:0000256" key="1">
    <source>
        <dbReference type="SAM" id="MobiDB-lite"/>
    </source>
</evidence>
<dbReference type="Pfam" id="PF00561">
    <property type="entry name" value="Abhydrolase_1"/>
    <property type="match status" value="1"/>
</dbReference>
<keyword evidence="2" id="KW-0472">Membrane</keyword>
<evidence type="ECO:0000259" key="3">
    <source>
        <dbReference type="Pfam" id="PF00561"/>
    </source>
</evidence>
<dbReference type="Proteomes" id="UP000252519">
    <property type="component" value="Unassembled WGS sequence"/>
</dbReference>
<feature type="transmembrane region" description="Helical" evidence="2">
    <location>
        <begin position="235"/>
        <end position="254"/>
    </location>
</feature>
<organism evidence="5 6">
    <name type="scientific">Ancylostoma caninum</name>
    <name type="common">Dog hookworm</name>
    <dbReference type="NCBI Taxonomy" id="29170"/>
    <lineage>
        <taxon>Eukaryota</taxon>
        <taxon>Metazoa</taxon>
        <taxon>Ecdysozoa</taxon>
        <taxon>Nematoda</taxon>
        <taxon>Chromadorea</taxon>
        <taxon>Rhabditida</taxon>
        <taxon>Rhabditina</taxon>
        <taxon>Rhabditomorpha</taxon>
        <taxon>Strongyloidea</taxon>
        <taxon>Ancylostomatidae</taxon>
        <taxon>Ancylostomatinae</taxon>
        <taxon>Ancylostoma</taxon>
    </lineage>
</organism>
<keyword evidence="6" id="KW-1185">Reference proteome</keyword>
<sequence>MPRDDPIVEEERRAQTATDLMRMRLERLQQNIHKPAPVPARRAELKPPRPPPEFVRNVVGSSAAAGSAEYHIYRINRKKEQNRLDYIAKVAEQEELDEQYRIHKEEIERMEAERTAKKRAKRQRRKEAAKRKKKVKKEEESSEESSDESDEDEGSCPPNEQDPSMGRLHALLNGPRLYRMFGQPERTTNIVESIGNNSMSLARGLLYFSTSLAFSPIIIVFLYTRGALNIHTGMIFLKYASYLAVLAFGGRLVGRSMDNEYRHFINIWMRARGSGKSEDNELLKRYDFDLDGVNADFHAVRNENLWYYRGVSAQGSPLLMCAAWYAVHAFGRHMLYPGSLALLNWLLSSNLITARNLMVSAKNGRRAWLRSTEGDLIDTMFIRGEEGTPEHRHRTLVISCEGNAGYYEIGIANTPAQLGYSVLGWNQPGFGQSSGVPFPNNTLAAADAVMQYAKTVLGFREEDIVLFGWSIGGYPASWLAANYPKVRGVVLDATFDDVLPLAQARMPRVLSDIVEYAIRTHFDLNIQAILAQYKGPLKLIRRLQEEILVTDETGTEAQRRASNRANVLLKRILQQRHPSLIADLDSQVDRWLAMGVQQRAMAGHAANDSEVAIRRARLYAACDHYLTDFDATHVQPLDPGYFNIPVPFRDLK</sequence>
<feature type="transmembrane region" description="Helical" evidence="2">
    <location>
        <begin position="205"/>
        <end position="223"/>
    </location>
</feature>
<dbReference type="InterPro" id="IPR009548">
    <property type="entry name" value="Prkrip1"/>
</dbReference>
<evidence type="ECO:0000313" key="6">
    <source>
        <dbReference type="Proteomes" id="UP000252519"/>
    </source>
</evidence>
<gene>
    <name evidence="5" type="ORF">ANCCAN_13477</name>
</gene>
<dbReference type="GO" id="GO:0003725">
    <property type="term" value="F:double-stranded RNA binding"/>
    <property type="evidence" value="ECO:0007669"/>
    <property type="project" value="InterPro"/>
</dbReference>
<dbReference type="AlphaFoldDB" id="A0A368G887"/>
<dbReference type="Pfam" id="PF06658">
    <property type="entry name" value="DUF1168"/>
    <property type="match status" value="1"/>
</dbReference>
<proteinExistence type="predicted"/>